<gene>
    <name evidence="1" type="ORF">ABID26_007351</name>
</gene>
<evidence type="ECO:0000313" key="1">
    <source>
        <dbReference type="EMBL" id="MET3597924.1"/>
    </source>
</evidence>
<dbReference type="Gene3D" id="3.90.79.10">
    <property type="entry name" value="Nucleoside Triphosphate Pyrophosphohydrolase"/>
    <property type="match status" value="1"/>
</dbReference>
<dbReference type="EMBL" id="JBEPLM010000034">
    <property type="protein sequence ID" value="MET3597924.1"/>
    <property type="molecule type" value="Genomic_DNA"/>
</dbReference>
<evidence type="ECO:0000313" key="2">
    <source>
        <dbReference type="Proteomes" id="UP001549036"/>
    </source>
</evidence>
<name>A0ABV2I5K7_9HYPH</name>
<reference evidence="1 2" key="1">
    <citation type="submission" date="2024-06" db="EMBL/GenBank/DDBJ databases">
        <title>Genomic Encyclopedia of Type Strains, Phase IV (KMG-IV): sequencing the most valuable type-strain genomes for metagenomic binning, comparative biology and taxonomic classification.</title>
        <authorList>
            <person name="Goeker M."/>
        </authorList>
    </citation>
    <scope>NUCLEOTIDE SEQUENCE [LARGE SCALE GENOMIC DNA]</scope>
    <source>
        <strain evidence="1 2">DSM 29846</strain>
    </source>
</reference>
<accession>A0ABV2I5K7</accession>
<proteinExistence type="predicted"/>
<keyword evidence="2" id="KW-1185">Reference proteome</keyword>
<sequence length="123" mass="13901">MFQTAVAAWQDFASRGVKPALDRLRFVGRAITLPGRLRRFDTRFLAAFRQDVAVELPGGGPRGELEELVWLPIDKAKRADVPAITLTMLDELQRRLADDPELKPGGPAPVYRMHRNRFARHLA</sequence>
<organism evidence="1 2">
    <name type="scientific">Mesorhizobium shonense</name>
    <dbReference type="NCBI Taxonomy" id="1209948"/>
    <lineage>
        <taxon>Bacteria</taxon>
        <taxon>Pseudomonadati</taxon>
        <taxon>Pseudomonadota</taxon>
        <taxon>Alphaproteobacteria</taxon>
        <taxon>Hyphomicrobiales</taxon>
        <taxon>Phyllobacteriaceae</taxon>
        <taxon>Mesorhizobium</taxon>
    </lineage>
</organism>
<dbReference type="Proteomes" id="UP001549036">
    <property type="component" value="Unassembled WGS sequence"/>
</dbReference>
<protein>
    <submittedName>
        <fullName evidence="1">8-oxo-dGTP pyrophosphatase MutT (NUDIX family)</fullName>
    </submittedName>
</protein>
<comment type="caution">
    <text evidence="1">The sequence shown here is derived from an EMBL/GenBank/DDBJ whole genome shotgun (WGS) entry which is preliminary data.</text>
</comment>